<dbReference type="SMART" id="SM00116">
    <property type="entry name" value="CBS"/>
    <property type="match status" value="2"/>
</dbReference>
<dbReference type="InterPro" id="IPR046342">
    <property type="entry name" value="CBS_dom_sf"/>
</dbReference>
<dbReference type="Gene3D" id="3.10.580.10">
    <property type="entry name" value="CBS-domain"/>
    <property type="match status" value="2"/>
</dbReference>
<dbReference type="SUPFAM" id="SSF54631">
    <property type="entry name" value="CBS-domain pair"/>
    <property type="match status" value="1"/>
</dbReference>
<organism evidence="2 3">
    <name type="scientific">Pseudonocardia endophytica</name>
    <dbReference type="NCBI Taxonomy" id="401976"/>
    <lineage>
        <taxon>Bacteria</taxon>
        <taxon>Bacillati</taxon>
        <taxon>Actinomycetota</taxon>
        <taxon>Actinomycetes</taxon>
        <taxon>Pseudonocardiales</taxon>
        <taxon>Pseudonocardiaceae</taxon>
        <taxon>Pseudonocardia</taxon>
    </lineage>
</organism>
<dbReference type="Pfam" id="PF00571">
    <property type="entry name" value="CBS"/>
    <property type="match status" value="2"/>
</dbReference>
<feature type="domain" description="CBS" evidence="1">
    <location>
        <begin position="80"/>
        <end position="121"/>
    </location>
</feature>
<evidence type="ECO:0000313" key="3">
    <source>
        <dbReference type="Proteomes" id="UP000295560"/>
    </source>
</evidence>
<dbReference type="OrthoDB" id="5244356at2"/>
<dbReference type="Proteomes" id="UP000295560">
    <property type="component" value="Unassembled WGS sequence"/>
</dbReference>
<reference evidence="2 3" key="1">
    <citation type="submission" date="2019-03" db="EMBL/GenBank/DDBJ databases">
        <title>Sequencing the genomes of 1000 actinobacteria strains.</title>
        <authorList>
            <person name="Klenk H.-P."/>
        </authorList>
    </citation>
    <scope>NUCLEOTIDE SEQUENCE [LARGE SCALE GENOMIC DNA]</scope>
    <source>
        <strain evidence="2 3">DSM 44969</strain>
    </source>
</reference>
<gene>
    <name evidence="2" type="ORF">EV378_1719</name>
</gene>
<dbReference type="EMBL" id="SMFZ01000001">
    <property type="protein sequence ID" value="TCK25892.1"/>
    <property type="molecule type" value="Genomic_DNA"/>
</dbReference>
<proteinExistence type="predicted"/>
<dbReference type="RefSeq" id="WP_132422445.1">
    <property type="nucleotide sequence ID" value="NZ_SMFZ01000001.1"/>
</dbReference>
<feature type="domain" description="CBS" evidence="1">
    <location>
        <begin position="23"/>
        <end position="70"/>
    </location>
</feature>
<dbReference type="AlphaFoldDB" id="A0A4R1I715"/>
<comment type="caution">
    <text evidence="2">The sequence shown here is derived from an EMBL/GenBank/DDBJ whole genome shotgun (WGS) entry which is preliminary data.</text>
</comment>
<evidence type="ECO:0000259" key="1">
    <source>
        <dbReference type="SMART" id="SM00116"/>
    </source>
</evidence>
<evidence type="ECO:0000313" key="2">
    <source>
        <dbReference type="EMBL" id="TCK25892.1"/>
    </source>
</evidence>
<accession>A0A4R1I715</accession>
<dbReference type="InterPro" id="IPR000644">
    <property type="entry name" value="CBS_dom"/>
</dbReference>
<sequence length="156" mass="16013">MLSAAPASATAAPPAVADAMLRFPKTCGPRTSVADARALLADDHVHALLVVDGGVLLAVVEGADLAGAGDGAAAHAGRLDGRVVGPRDDLAAVHRRMADARIRRLAVVDDERRLLGLLCLKRSGRGFCDDDGVRARGELTRPSLTSSATLPRPPGA</sequence>
<keyword evidence="3" id="KW-1185">Reference proteome</keyword>
<dbReference type="CDD" id="cd02205">
    <property type="entry name" value="CBS_pair_SF"/>
    <property type="match status" value="1"/>
</dbReference>
<protein>
    <submittedName>
        <fullName evidence="2">CBS domain-containing protein</fullName>
    </submittedName>
</protein>
<name>A0A4R1I715_PSEEN</name>